<dbReference type="Proteomes" id="UP000266723">
    <property type="component" value="Unassembled WGS sequence"/>
</dbReference>
<name>A0ABQ7CY44_BRACR</name>
<accession>A0ABQ7CY44</accession>
<keyword evidence="2" id="KW-1185">Reference proteome</keyword>
<evidence type="ECO:0000313" key="2">
    <source>
        <dbReference type="Proteomes" id="UP000266723"/>
    </source>
</evidence>
<protein>
    <submittedName>
        <fullName evidence="1">Uncharacterized protein</fullName>
    </submittedName>
</protein>
<comment type="caution">
    <text evidence="1">The sequence shown here is derived from an EMBL/GenBank/DDBJ whole genome shotgun (WGS) entry which is preliminary data.</text>
</comment>
<gene>
    <name evidence="1" type="ORF">DY000_02011996</name>
</gene>
<dbReference type="EMBL" id="QGKV02000759">
    <property type="protein sequence ID" value="KAF3564832.1"/>
    <property type="molecule type" value="Genomic_DNA"/>
</dbReference>
<sequence length="54" mass="5700">MRAKHLRMISSGSEESDGGGGGWVLYFLGGSSALELDIVAQVSTQNVPCFALRT</sequence>
<reference evidence="1 2" key="1">
    <citation type="journal article" date="2020" name="BMC Genomics">
        <title>Intraspecific diversification of the crop wild relative Brassica cretica Lam. using demographic model selection.</title>
        <authorList>
            <person name="Kioukis A."/>
            <person name="Michalopoulou V.A."/>
            <person name="Briers L."/>
            <person name="Pirintsos S."/>
            <person name="Studholme D.J."/>
            <person name="Pavlidis P."/>
            <person name="Sarris P.F."/>
        </authorList>
    </citation>
    <scope>NUCLEOTIDE SEQUENCE [LARGE SCALE GENOMIC DNA]</scope>
    <source>
        <strain evidence="2">cv. PFS-1207/04</strain>
    </source>
</reference>
<evidence type="ECO:0000313" key="1">
    <source>
        <dbReference type="EMBL" id="KAF3564832.1"/>
    </source>
</evidence>
<organism evidence="1 2">
    <name type="scientific">Brassica cretica</name>
    <name type="common">Mustard</name>
    <dbReference type="NCBI Taxonomy" id="69181"/>
    <lineage>
        <taxon>Eukaryota</taxon>
        <taxon>Viridiplantae</taxon>
        <taxon>Streptophyta</taxon>
        <taxon>Embryophyta</taxon>
        <taxon>Tracheophyta</taxon>
        <taxon>Spermatophyta</taxon>
        <taxon>Magnoliopsida</taxon>
        <taxon>eudicotyledons</taxon>
        <taxon>Gunneridae</taxon>
        <taxon>Pentapetalae</taxon>
        <taxon>rosids</taxon>
        <taxon>malvids</taxon>
        <taxon>Brassicales</taxon>
        <taxon>Brassicaceae</taxon>
        <taxon>Brassiceae</taxon>
        <taxon>Brassica</taxon>
    </lineage>
</organism>
<proteinExistence type="predicted"/>